<dbReference type="SUPFAM" id="SSF47459">
    <property type="entry name" value="HLH, helix-loop-helix DNA-binding domain"/>
    <property type="match status" value="1"/>
</dbReference>
<dbReference type="Proteomes" id="UP001345219">
    <property type="component" value="Chromosome 21"/>
</dbReference>
<dbReference type="InterPro" id="IPR047265">
    <property type="entry name" value="PIF1-like_bHLH"/>
</dbReference>
<dbReference type="CDD" id="cd11445">
    <property type="entry name" value="bHLH_AtPIF_like"/>
    <property type="match status" value="1"/>
</dbReference>
<keyword evidence="3" id="KW-0804">Transcription</keyword>
<keyword evidence="4" id="KW-0539">Nucleus</keyword>
<evidence type="ECO:0000256" key="1">
    <source>
        <dbReference type="ARBA" id="ARBA00004123"/>
    </source>
</evidence>
<dbReference type="PANTHER" id="PTHR46807:SF8">
    <property type="entry name" value="TRANSCRIPTION FACTOR PIF1-LIKE ISOFORM X2"/>
    <property type="match status" value="1"/>
</dbReference>
<keyword evidence="8" id="KW-1185">Reference proteome</keyword>
<dbReference type="GO" id="GO:0046983">
    <property type="term" value="F:protein dimerization activity"/>
    <property type="evidence" value="ECO:0007669"/>
    <property type="project" value="InterPro"/>
</dbReference>
<dbReference type="PROSITE" id="PS50888">
    <property type="entry name" value="BHLH"/>
    <property type="match status" value="1"/>
</dbReference>
<evidence type="ECO:0000256" key="4">
    <source>
        <dbReference type="ARBA" id="ARBA00023242"/>
    </source>
</evidence>
<comment type="subcellular location">
    <subcellularLocation>
        <location evidence="1">Nucleus</location>
    </subcellularLocation>
</comment>
<reference evidence="7 8" key="1">
    <citation type="journal article" date="2023" name="Hortic Res">
        <title>Pangenome of water caltrop reveals structural variations and asymmetric subgenome divergence after allopolyploidization.</title>
        <authorList>
            <person name="Zhang X."/>
            <person name="Chen Y."/>
            <person name="Wang L."/>
            <person name="Yuan Y."/>
            <person name="Fang M."/>
            <person name="Shi L."/>
            <person name="Lu R."/>
            <person name="Comes H.P."/>
            <person name="Ma Y."/>
            <person name="Chen Y."/>
            <person name="Huang G."/>
            <person name="Zhou Y."/>
            <person name="Zheng Z."/>
            <person name="Qiu Y."/>
        </authorList>
    </citation>
    <scope>NUCLEOTIDE SEQUENCE [LARGE SCALE GENOMIC DNA]</scope>
    <source>
        <tissue evidence="7">Roots</tissue>
    </source>
</reference>
<evidence type="ECO:0000259" key="6">
    <source>
        <dbReference type="PROSITE" id="PS50888"/>
    </source>
</evidence>
<dbReference type="Pfam" id="PF00010">
    <property type="entry name" value="HLH"/>
    <property type="match status" value="1"/>
</dbReference>
<feature type="compositionally biased region" description="Polar residues" evidence="5">
    <location>
        <begin position="225"/>
        <end position="243"/>
    </location>
</feature>
<dbReference type="InterPro" id="IPR011598">
    <property type="entry name" value="bHLH_dom"/>
</dbReference>
<dbReference type="EMBL" id="JAXIOK010000018">
    <property type="protein sequence ID" value="KAK4748989.1"/>
    <property type="molecule type" value="Genomic_DNA"/>
</dbReference>
<dbReference type="GO" id="GO:0010017">
    <property type="term" value="P:red or far-red light signaling pathway"/>
    <property type="evidence" value="ECO:0007669"/>
    <property type="project" value="UniProtKB-ARBA"/>
</dbReference>
<feature type="compositionally biased region" description="Acidic residues" evidence="5">
    <location>
        <begin position="559"/>
        <end position="568"/>
    </location>
</feature>
<dbReference type="InterPro" id="IPR044273">
    <property type="entry name" value="PIF3-like"/>
</dbReference>
<name>A0AAN7JL22_9MYRT</name>
<dbReference type="InterPro" id="IPR036638">
    <property type="entry name" value="HLH_DNA-bd_sf"/>
</dbReference>
<feature type="compositionally biased region" description="Basic and acidic residues" evidence="5">
    <location>
        <begin position="364"/>
        <end position="375"/>
    </location>
</feature>
<feature type="compositionally biased region" description="Low complexity" evidence="5">
    <location>
        <begin position="299"/>
        <end position="313"/>
    </location>
</feature>
<comment type="caution">
    <text evidence="7">The sequence shown here is derived from an EMBL/GenBank/DDBJ whole genome shotgun (WGS) entry which is preliminary data.</text>
</comment>
<evidence type="ECO:0000313" key="7">
    <source>
        <dbReference type="EMBL" id="KAK4748989.1"/>
    </source>
</evidence>
<feature type="region of interest" description="Disordered" evidence="5">
    <location>
        <begin position="536"/>
        <end position="568"/>
    </location>
</feature>
<evidence type="ECO:0000256" key="2">
    <source>
        <dbReference type="ARBA" id="ARBA00023015"/>
    </source>
</evidence>
<proteinExistence type="predicted"/>
<dbReference type="Gene3D" id="4.10.280.10">
    <property type="entry name" value="Helix-loop-helix DNA-binding domain"/>
    <property type="match status" value="1"/>
</dbReference>
<dbReference type="PANTHER" id="PTHR46807">
    <property type="entry name" value="TRANSCRIPTION FACTOR PIF3"/>
    <property type="match status" value="1"/>
</dbReference>
<feature type="compositionally biased region" description="Acidic residues" evidence="5">
    <location>
        <begin position="334"/>
        <end position="347"/>
    </location>
</feature>
<evidence type="ECO:0000256" key="5">
    <source>
        <dbReference type="SAM" id="MobiDB-lite"/>
    </source>
</evidence>
<sequence>MMTTRCQPKAARRKAICVLIDNIEDSVLSRRFSSSFFFGYWFHGRVCGLICRAGNEIMELMWQNGPVVMHSQRSVKKPSASGFAELIPMDRRDAQDQNGHHNQHPQQQSLFMQEDEMASWLLNDNSYDFCPDLLYSTAAPAVIAAAASNSTTTAPSTTVAACATVPVGTPASGGITTYSAVRALQVAAQRPLLLAPRPPMPPLKKVENFGHLSRLSRLRKEESGPSLSNQAVNDSTVVDSSDTPAAPPQSRVSEAFPCETSRRTIVGGSTAAPALALATSSLAGVDAGETAVCEVTATTSLSPGGSSASAEPPAQKPPSLPTSEDRKRKGRDCDDGDCQSEDVDLEYADGKKEARGSISTKRSRAAEVHNMSERRRRDRINEKMRALQELIPHCNKADKASMLDEAIEYLKSLQLQVQMMSMGCGMVPMMFPGVPMYVPNMGMGIGMGMGMNRPVMPFPNILAGSPLSAPGSRAHMNARFPMRPFHMQHVDPTRSGVPTSHQPPDPMMNSLMMQNSSQPRIPSFVDPYQQYISLQNLQLQTQQNQNQSMEQGTSKTDGKEDENLESSK</sequence>
<dbReference type="SMART" id="SM00353">
    <property type="entry name" value="HLH"/>
    <property type="match status" value="1"/>
</dbReference>
<dbReference type="FunFam" id="4.10.280.10:FF:000004">
    <property type="entry name" value="Basic helix-loop-helix transcription factor"/>
    <property type="match status" value="1"/>
</dbReference>
<feature type="domain" description="BHLH" evidence="6">
    <location>
        <begin position="364"/>
        <end position="413"/>
    </location>
</feature>
<organism evidence="7 8">
    <name type="scientific">Trapa incisa</name>
    <dbReference type="NCBI Taxonomy" id="236973"/>
    <lineage>
        <taxon>Eukaryota</taxon>
        <taxon>Viridiplantae</taxon>
        <taxon>Streptophyta</taxon>
        <taxon>Embryophyta</taxon>
        <taxon>Tracheophyta</taxon>
        <taxon>Spermatophyta</taxon>
        <taxon>Magnoliopsida</taxon>
        <taxon>eudicotyledons</taxon>
        <taxon>Gunneridae</taxon>
        <taxon>Pentapetalae</taxon>
        <taxon>rosids</taxon>
        <taxon>malvids</taxon>
        <taxon>Myrtales</taxon>
        <taxon>Lythraceae</taxon>
        <taxon>Trapa</taxon>
    </lineage>
</organism>
<keyword evidence="2" id="KW-0805">Transcription regulation</keyword>
<feature type="compositionally biased region" description="Basic and acidic residues" evidence="5">
    <location>
        <begin position="323"/>
        <end position="333"/>
    </location>
</feature>
<evidence type="ECO:0000256" key="3">
    <source>
        <dbReference type="ARBA" id="ARBA00023163"/>
    </source>
</evidence>
<dbReference type="GO" id="GO:0005634">
    <property type="term" value="C:nucleus"/>
    <property type="evidence" value="ECO:0007669"/>
    <property type="project" value="UniProtKB-SubCell"/>
</dbReference>
<evidence type="ECO:0000313" key="8">
    <source>
        <dbReference type="Proteomes" id="UP001345219"/>
    </source>
</evidence>
<dbReference type="GO" id="GO:0003700">
    <property type="term" value="F:DNA-binding transcription factor activity"/>
    <property type="evidence" value="ECO:0007669"/>
    <property type="project" value="InterPro"/>
</dbReference>
<protein>
    <recommendedName>
        <fullName evidence="6">BHLH domain-containing protein</fullName>
    </recommendedName>
</protein>
<accession>A0AAN7JL22</accession>
<feature type="region of interest" description="Disordered" evidence="5">
    <location>
        <begin position="299"/>
        <end position="375"/>
    </location>
</feature>
<feature type="region of interest" description="Disordered" evidence="5">
    <location>
        <begin position="219"/>
        <end position="258"/>
    </location>
</feature>
<gene>
    <name evidence="7" type="ORF">SAY87_026438</name>
</gene>
<dbReference type="AlphaFoldDB" id="A0AAN7JL22"/>
<feature type="compositionally biased region" description="Low complexity" evidence="5">
    <location>
        <begin position="536"/>
        <end position="547"/>
    </location>
</feature>